<dbReference type="GO" id="GO:0050080">
    <property type="term" value="F:malonyl-CoA decarboxylase activity"/>
    <property type="evidence" value="ECO:0007669"/>
    <property type="project" value="InterPro"/>
</dbReference>
<dbReference type="InterPro" id="IPR042303">
    <property type="entry name" value="Malonyl_CoA_deC_C_sf"/>
</dbReference>
<dbReference type="InterPro" id="IPR035372">
    <property type="entry name" value="MCD_N"/>
</dbReference>
<evidence type="ECO:0000259" key="2">
    <source>
        <dbReference type="Pfam" id="PF05292"/>
    </source>
</evidence>
<evidence type="ECO:0000313" key="4">
    <source>
        <dbReference type="EMBL" id="MBJ3777289.1"/>
    </source>
</evidence>
<feature type="domain" description="Malonyl-CoA decarboxylase C-terminal" evidence="2">
    <location>
        <begin position="166"/>
        <end position="409"/>
    </location>
</feature>
<dbReference type="Pfam" id="PF17408">
    <property type="entry name" value="MCD_N"/>
    <property type="match status" value="1"/>
</dbReference>
<gene>
    <name evidence="4" type="ORF">JCR33_16395</name>
</gene>
<dbReference type="Proteomes" id="UP000609531">
    <property type="component" value="Unassembled WGS sequence"/>
</dbReference>
<name>A0A934IIF1_9HYPH</name>
<evidence type="ECO:0000313" key="5">
    <source>
        <dbReference type="Proteomes" id="UP000609531"/>
    </source>
</evidence>
<dbReference type="GO" id="GO:0006633">
    <property type="term" value="P:fatty acid biosynthetic process"/>
    <property type="evidence" value="ECO:0007669"/>
    <property type="project" value="InterPro"/>
</dbReference>
<dbReference type="InterPro" id="IPR007956">
    <property type="entry name" value="Malonyl_CoA_deC_C"/>
</dbReference>
<keyword evidence="5" id="KW-1185">Reference proteome</keyword>
<protein>
    <submittedName>
        <fullName evidence="4">Malonyl-CoA decarboxylase</fullName>
    </submittedName>
</protein>
<proteinExistence type="predicted"/>
<dbReference type="Pfam" id="PF05292">
    <property type="entry name" value="MCD"/>
    <property type="match status" value="1"/>
</dbReference>
<dbReference type="InterPro" id="IPR038351">
    <property type="entry name" value="MCD_N_sf"/>
</dbReference>
<dbReference type="PANTHER" id="PTHR28641">
    <property type="match status" value="1"/>
</dbReference>
<comment type="caution">
    <text evidence="4">The sequence shown here is derived from an EMBL/GenBank/DDBJ whole genome shotgun (WGS) entry which is preliminary data.</text>
</comment>
<dbReference type="InterPro" id="IPR038917">
    <property type="entry name" value="Malonyl_CoA_deC"/>
</dbReference>
<sequence length="472" mass="52484">MRQTSVINDLLNTIADTRLFGERRKPRRTSRDDLSTMIEALLSGRGESSSTERAAEFLRAYRDLDSAGRTFVFRTLAADYGADPERLAAASASYLENPSEDTAKALQKAAEPRRVEIFRRLNLVQGGTQALVAMRLELIERLPNHPDLWTVDDDLKRLFNAWFNRGFLVLKEIDWQTSAAILEKIIRYEAVHAITDWEDLRRRIDVPDRRLFGFFHPRLGDEPLIFVEVALTNEIPSAIGPILAERRDPIDPRTATTAVFYSISNCQDGLRGISFGSFLIKQVADDLARELPNLKNFVTLSPVPGFAKWLREEAARPTSAVDEPTRTLLDGLGDNFLDDAPLAKAAENALVPLLAHYLTAVKDPIGRPLDPVARFHLGNGARLEQLDFGADRSPRGLAIAHGMMVNYRYILADVEKNHEAFANEGKVATTNAITRLARQVKIAAREPSEAPRRLAPPAEASADEAADGMPVS</sequence>
<evidence type="ECO:0000259" key="3">
    <source>
        <dbReference type="Pfam" id="PF17408"/>
    </source>
</evidence>
<dbReference type="AlphaFoldDB" id="A0A934IIF1"/>
<dbReference type="Gene3D" id="3.40.630.150">
    <property type="entry name" value="Malonyl-CoA decarboxylase, catalytic domain"/>
    <property type="match status" value="1"/>
</dbReference>
<dbReference type="Gene3D" id="1.20.140.90">
    <property type="entry name" value="Malonyl-CoA decarboxylase, oligemerization domain"/>
    <property type="match status" value="1"/>
</dbReference>
<dbReference type="EMBL" id="JAEKJA010000014">
    <property type="protein sequence ID" value="MBJ3777289.1"/>
    <property type="molecule type" value="Genomic_DNA"/>
</dbReference>
<dbReference type="PANTHER" id="PTHR28641:SF1">
    <property type="entry name" value="MALONYL-COA DECARBOXYLASE, MITOCHONDRIAL"/>
    <property type="match status" value="1"/>
</dbReference>
<reference evidence="4" key="1">
    <citation type="submission" date="2020-12" db="EMBL/GenBank/DDBJ databases">
        <title>Bacterial taxonomy.</title>
        <authorList>
            <person name="Pan X."/>
        </authorList>
    </citation>
    <scope>NUCLEOTIDE SEQUENCE</scope>
    <source>
        <strain evidence="4">B2012</strain>
    </source>
</reference>
<feature type="region of interest" description="Disordered" evidence="1">
    <location>
        <begin position="444"/>
        <end position="472"/>
    </location>
</feature>
<evidence type="ECO:0000256" key="1">
    <source>
        <dbReference type="SAM" id="MobiDB-lite"/>
    </source>
</evidence>
<organism evidence="4 5">
    <name type="scientific">Acuticoccus mangrovi</name>
    <dbReference type="NCBI Taxonomy" id="2796142"/>
    <lineage>
        <taxon>Bacteria</taxon>
        <taxon>Pseudomonadati</taxon>
        <taxon>Pseudomonadota</taxon>
        <taxon>Alphaproteobacteria</taxon>
        <taxon>Hyphomicrobiales</taxon>
        <taxon>Amorphaceae</taxon>
        <taxon>Acuticoccus</taxon>
    </lineage>
</organism>
<accession>A0A934IIF1</accession>
<dbReference type="RefSeq" id="WP_198883195.1">
    <property type="nucleotide sequence ID" value="NZ_JAEKJA010000014.1"/>
</dbReference>
<feature type="domain" description="Malonyl-CoA decarboxylase N-terminal" evidence="3">
    <location>
        <begin position="80"/>
        <end position="163"/>
    </location>
</feature>